<name>A0A6A5MBL9_LUPAL</name>
<gene>
    <name evidence="1" type="ORF">Lalb_Chr04g0264141</name>
</gene>
<comment type="caution">
    <text evidence="1">The sequence shown here is derived from an EMBL/GenBank/DDBJ whole genome shotgun (WGS) entry which is preliminary data.</text>
</comment>
<dbReference type="PANTHER" id="PTHR38928">
    <property type="entry name" value="ARGOS7"/>
    <property type="match status" value="1"/>
</dbReference>
<evidence type="ECO:0000313" key="2">
    <source>
        <dbReference type="Proteomes" id="UP000447434"/>
    </source>
</evidence>
<keyword evidence="2" id="KW-1185">Reference proteome</keyword>
<sequence>MGRGFTLGTVFIMAALTASMVVLPLVLPPLPPPPLALLFFPVGIMAALMLLAFSPSQASGNVVVYSS</sequence>
<dbReference type="Proteomes" id="UP000447434">
    <property type="component" value="Chromosome 4"/>
</dbReference>
<evidence type="ECO:0000313" key="1">
    <source>
        <dbReference type="EMBL" id="KAE9616290.1"/>
    </source>
</evidence>
<dbReference type="PANTHER" id="PTHR38928:SF9">
    <property type="entry name" value="TRANSMEMBRANE PROTEIN"/>
    <property type="match status" value="1"/>
</dbReference>
<dbReference type="AlphaFoldDB" id="A0A6A5MBL9"/>
<protein>
    <submittedName>
        <fullName evidence="1">Uncharacterized protein</fullName>
    </submittedName>
</protein>
<reference evidence="2" key="1">
    <citation type="journal article" date="2020" name="Nat. Commun.">
        <title>Genome sequence of the cluster root forming white lupin.</title>
        <authorList>
            <person name="Hufnagel B."/>
            <person name="Marques A."/>
            <person name="Soriano A."/>
            <person name="Marques L."/>
            <person name="Divol F."/>
            <person name="Doumas P."/>
            <person name="Sallet E."/>
            <person name="Mancinotti D."/>
            <person name="Carrere S."/>
            <person name="Marande W."/>
            <person name="Arribat S."/>
            <person name="Keller J."/>
            <person name="Huneau C."/>
            <person name="Blein T."/>
            <person name="Aime D."/>
            <person name="Laguerre M."/>
            <person name="Taylor J."/>
            <person name="Schubert V."/>
            <person name="Nelson M."/>
            <person name="Geu-Flores F."/>
            <person name="Crespi M."/>
            <person name="Gallardo-Guerrero K."/>
            <person name="Delaux P.-M."/>
            <person name="Salse J."/>
            <person name="Berges H."/>
            <person name="Guyot R."/>
            <person name="Gouzy J."/>
            <person name="Peret B."/>
        </authorList>
    </citation>
    <scope>NUCLEOTIDE SEQUENCE [LARGE SCALE GENOMIC DNA]</scope>
    <source>
        <strain evidence="2">cv. Amiga</strain>
    </source>
</reference>
<proteinExistence type="predicted"/>
<organism evidence="1 2">
    <name type="scientific">Lupinus albus</name>
    <name type="common">White lupine</name>
    <name type="synonym">Lupinus termis</name>
    <dbReference type="NCBI Taxonomy" id="3870"/>
    <lineage>
        <taxon>Eukaryota</taxon>
        <taxon>Viridiplantae</taxon>
        <taxon>Streptophyta</taxon>
        <taxon>Embryophyta</taxon>
        <taxon>Tracheophyta</taxon>
        <taxon>Spermatophyta</taxon>
        <taxon>Magnoliopsida</taxon>
        <taxon>eudicotyledons</taxon>
        <taxon>Gunneridae</taxon>
        <taxon>Pentapetalae</taxon>
        <taxon>rosids</taxon>
        <taxon>fabids</taxon>
        <taxon>Fabales</taxon>
        <taxon>Fabaceae</taxon>
        <taxon>Papilionoideae</taxon>
        <taxon>50 kb inversion clade</taxon>
        <taxon>genistoids sensu lato</taxon>
        <taxon>core genistoids</taxon>
        <taxon>Genisteae</taxon>
        <taxon>Lupinus</taxon>
    </lineage>
</organism>
<accession>A0A6A5MBL9</accession>
<dbReference type="EMBL" id="WOCE01000004">
    <property type="protein sequence ID" value="KAE9616290.1"/>
    <property type="molecule type" value="Genomic_DNA"/>
</dbReference>